<dbReference type="Proteomes" id="UP000289808">
    <property type="component" value="Unassembled WGS sequence"/>
</dbReference>
<dbReference type="EMBL" id="SCLX01000004">
    <property type="protein sequence ID" value="RXF60111.1"/>
    <property type="molecule type" value="Genomic_DNA"/>
</dbReference>
<dbReference type="GO" id="GO:0006310">
    <property type="term" value="P:DNA recombination"/>
    <property type="evidence" value="ECO:0007669"/>
    <property type="project" value="UniProtKB-KW"/>
</dbReference>
<keyword evidence="3" id="KW-0238">DNA-binding</keyword>
<evidence type="ECO:0000256" key="4">
    <source>
        <dbReference type="ARBA" id="ARBA00023172"/>
    </source>
</evidence>
<evidence type="ECO:0000313" key="7">
    <source>
        <dbReference type="EMBL" id="RXF60111.1"/>
    </source>
</evidence>
<dbReference type="AlphaFoldDB" id="A0A4Q0LXY6"/>
<evidence type="ECO:0000256" key="2">
    <source>
        <dbReference type="ARBA" id="ARBA00022578"/>
    </source>
</evidence>
<keyword evidence="4" id="KW-0233">DNA recombination</keyword>
<dbReference type="InterPro" id="IPR001959">
    <property type="entry name" value="Transposase"/>
</dbReference>
<dbReference type="NCBIfam" id="NF040570">
    <property type="entry name" value="guided_TnpB"/>
    <property type="match status" value="1"/>
</dbReference>
<accession>A0A4Q0LXY6</accession>
<evidence type="ECO:0000259" key="5">
    <source>
        <dbReference type="Pfam" id="PF01385"/>
    </source>
</evidence>
<gene>
    <name evidence="7" type="ORF">ERD32_01155</name>
</gene>
<reference evidence="7 8" key="1">
    <citation type="submission" date="2019-01" db="EMBL/GenBank/DDBJ databases">
        <title>The genome sequence of Lactobacillus crispatus L49.</title>
        <authorList>
            <person name="Zhong J."/>
            <person name="Zhang J."/>
        </authorList>
    </citation>
    <scope>NUCLEOTIDE SEQUENCE [LARGE SCALE GENOMIC DNA]</scope>
    <source>
        <strain evidence="7 8">L49</strain>
    </source>
</reference>
<protein>
    <submittedName>
        <fullName evidence="7">Transposase</fullName>
    </submittedName>
</protein>
<evidence type="ECO:0000313" key="8">
    <source>
        <dbReference type="Proteomes" id="UP000289808"/>
    </source>
</evidence>
<feature type="domain" description="Probable transposase IS891/IS1136/IS1341" evidence="5">
    <location>
        <begin position="199"/>
        <end position="321"/>
    </location>
</feature>
<dbReference type="GO" id="GO:0003677">
    <property type="term" value="F:DNA binding"/>
    <property type="evidence" value="ECO:0007669"/>
    <property type="project" value="UniProtKB-KW"/>
</dbReference>
<dbReference type="RefSeq" id="WP_101885538.1">
    <property type="nucleotide sequence ID" value="NZ_CP058996.1"/>
</dbReference>
<evidence type="ECO:0000259" key="6">
    <source>
        <dbReference type="Pfam" id="PF07282"/>
    </source>
</evidence>
<proteinExistence type="inferred from homology"/>
<feature type="domain" description="Cas12f1-like TNB" evidence="6">
    <location>
        <begin position="335"/>
        <end position="418"/>
    </location>
</feature>
<dbReference type="InterPro" id="IPR010095">
    <property type="entry name" value="Cas12f1-like_TNB"/>
</dbReference>
<dbReference type="NCBIfam" id="TIGR01766">
    <property type="entry name" value="IS200/IS605 family accessory protein TnpB-like domain"/>
    <property type="match status" value="1"/>
</dbReference>
<dbReference type="Pfam" id="PF07282">
    <property type="entry name" value="Cas12f1-like_TNB"/>
    <property type="match status" value="1"/>
</dbReference>
<dbReference type="GO" id="GO:0032196">
    <property type="term" value="P:transposition"/>
    <property type="evidence" value="ECO:0007669"/>
    <property type="project" value="UniProtKB-KW"/>
</dbReference>
<keyword evidence="2" id="KW-0815">Transposition</keyword>
<comment type="similarity">
    <text evidence="1">In the C-terminal section; belongs to the transposase 35 family.</text>
</comment>
<comment type="caution">
    <text evidence="7">The sequence shown here is derived from an EMBL/GenBank/DDBJ whole genome shotgun (WGS) entry which is preliminary data.</text>
</comment>
<sequence>MMTNYYLKTRVYELFPSKTMKAVLDRNCDYRRYCWNQALALWNDLYFAHQIYDKIRYTTFTPKENKKTHQIKIIKKDVHLNPSPSWRLVRDKLVEDKEDWQFNYSAHLLQLAVQDLGKAWNNFFDKAQPDWGKPRFKSKREVRQGFKSDQAKVINGELVLEKPKGLKQEWEAIGLSEKPLDYPTGVMSIYRESGRYFVSIPYKIPKNEFKAKASTGRVTGVDLNVGHFNYIAGDERILPQKLEYTYEKIKHYQRLLARKRKVNGRKESTKSNNYLKTRTKLQVAYKRATNNQNDLLQKFTAKLTNDYDAIVVENLDVKKMMMSHVASKGMHRSMFGKFRQIIAYKCKWYGRELIIANSLYPSTQRCAVCGTVKKGEDKITLKGNKKHGTKHNEFICYNSKCPNYNQKVDRDENAMLNLTMLVEHPELNKAL</sequence>
<dbReference type="Pfam" id="PF01385">
    <property type="entry name" value="OrfB_IS605"/>
    <property type="match status" value="1"/>
</dbReference>
<evidence type="ECO:0000256" key="1">
    <source>
        <dbReference type="ARBA" id="ARBA00008761"/>
    </source>
</evidence>
<organism evidence="7 8">
    <name type="scientific">Lactobacillus crispatus</name>
    <dbReference type="NCBI Taxonomy" id="47770"/>
    <lineage>
        <taxon>Bacteria</taxon>
        <taxon>Bacillati</taxon>
        <taxon>Bacillota</taxon>
        <taxon>Bacilli</taxon>
        <taxon>Lactobacillales</taxon>
        <taxon>Lactobacillaceae</taxon>
        <taxon>Lactobacillus</taxon>
    </lineage>
</organism>
<name>A0A4Q0LXY6_9LACO</name>
<evidence type="ECO:0000256" key="3">
    <source>
        <dbReference type="ARBA" id="ARBA00023125"/>
    </source>
</evidence>